<dbReference type="Proteomes" id="UP001556118">
    <property type="component" value="Unassembled WGS sequence"/>
</dbReference>
<organism evidence="1 2">
    <name type="scientific">Novosphingobium rhizovicinum</name>
    <dbReference type="NCBI Taxonomy" id="3228928"/>
    <lineage>
        <taxon>Bacteria</taxon>
        <taxon>Pseudomonadati</taxon>
        <taxon>Pseudomonadota</taxon>
        <taxon>Alphaproteobacteria</taxon>
        <taxon>Sphingomonadales</taxon>
        <taxon>Sphingomonadaceae</taxon>
        <taxon>Novosphingobium</taxon>
    </lineage>
</organism>
<proteinExistence type="predicted"/>
<comment type="caution">
    <text evidence="1">The sequence shown here is derived from an EMBL/GenBank/DDBJ whole genome shotgun (WGS) entry which is preliminary data.</text>
</comment>
<keyword evidence="2" id="KW-1185">Reference proteome</keyword>
<dbReference type="RefSeq" id="WP_367767913.1">
    <property type="nucleotide sequence ID" value="NZ_JBFNXR010000012.1"/>
</dbReference>
<evidence type="ECO:0000313" key="1">
    <source>
        <dbReference type="EMBL" id="MEW9853715.1"/>
    </source>
</evidence>
<evidence type="ECO:0000313" key="2">
    <source>
        <dbReference type="Proteomes" id="UP001556118"/>
    </source>
</evidence>
<sequence length="168" mass="18116">MFQDQGCALPTPLAVTASTRSDTLDEQFARLLGTRIHMIEFASSGLLEIKGRDTEGRPCWTLIVAGSARFTFANRASNGSWQVEANFDAGGTVRSSDRSMILAMCGMVVSSFLAGADHLVVESDDGRRIEVPYDLNEDGIVINIHARTDQGKPHHIIIAPGADAESPE</sequence>
<accession>A0ABV3R866</accession>
<reference evidence="1 2" key="1">
    <citation type="submission" date="2024-06" db="EMBL/GenBank/DDBJ databases">
        <title>Novosphingobium rhizovicinus M1R2S20.</title>
        <authorList>
            <person name="Sun J.-Q."/>
        </authorList>
    </citation>
    <scope>NUCLEOTIDE SEQUENCE [LARGE SCALE GENOMIC DNA]</scope>
    <source>
        <strain evidence="1 2">M1R2S20</strain>
    </source>
</reference>
<gene>
    <name evidence="1" type="ORF">ABUH87_00710</name>
</gene>
<protein>
    <submittedName>
        <fullName evidence="1">Uncharacterized protein</fullName>
    </submittedName>
</protein>
<name>A0ABV3R866_9SPHN</name>
<dbReference type="EMBL" id="JBFNXR010000012">
    <property type="protein sequence ID" value="MEW9853715.1"/>
    <property type="molecule type" value="Genomic_DNA"/>
</dbReference>